<comment type="caution">
    <text evidence="3">The sequence shown here is derived from an EMBL/GenBank/DDBJ whole genome shotgun (WGS) entry which is preliminary data.</text>
</comment>
<dbReference type="PANTHER" id="PTHR22902:SF9">
    <property type="entry name" value="PLECKSTRIN HOMOLOGY DOMAIN-CONTAINING FAMILY J MEMBER 1"/>
    <property type="match status" value="1"/>
</dbReference>
<proteinExistence type="predicted"/>
<dbReference type="SMART" id="SM00233">
    <property type="entry name" value="PH"/>
    <property type="match status" value="1"/>
</dbReference>
<dbReference type="GO" id="GO:0005829">
    <property type="term" value="C:cytosol"/>
    <property type="evidence" value="ECO:0007669"/>
    <property type="project" value="GOC"/>
</dbReference>
<evidence type="ECO:0000313" key="4">
    <source>
        <dbReference type="Proteomes" id="UP001168990"/>
    </source>
</evidence>
<reference evidence="3" key="1">
    <citation type="journal article" date="2023" name="bioRxiv">
        <title>Scaffold-level genome assemblies of two parasitoid biocontrol wasps reveal the parthenogenesis mechanism and an associated novel virus.</title>
        <authorList>
            <person name="Inwood S."/>
            <person name="Skelly J."/>
            <person name="Guhlin J."/>
            <person name="Harrop T."/>
            <person name="Goldson S."/>
            <person name="Dearden P."/>
        </authorList>
    </citation>
    <scope>NUCLEOTIDE SEQUENCE</scope>
    <source>
        <strain evidence="3">Irish</strain>
        <tissue evidence="3">Whole body</tissue>
    </source>
</reference>
<dbReference type="GO" id="GO:0001881">
    <property type="term" value="P:receptor recycling"/>
    <property type="evidence" value="ECO:0007669"/>
    <property type="project" value="TreeGrafter"/>
</dbReference>
<gene>
    <name evidence="3" type="ORF">PV328_002258</name>
</gene>
<evidence type="ECO:0000256" key="1">
    <source>
        <dbReference type="ARBA" id="ARBA00041004"/>
    </source>
</evidence>
<evidence type="ECO:0000259" key="2">
    <source>
        <dbReference type="PROSITE" id="PS50003"/>
    </source>
</evidence>
<dbReference type="AlphaFoldDB" id="A0AA39FZZ9"/>
<accession>A0AA39FZZ9</accession>
<dbReference type="PANTHER" id="PTHR22902">
    <property type="entry name" value="SESQUIPEDALIAN"/>
    <property type="match status" value="1"/>
</dbReference>
<keyword evidence="4" id="KW-1185">Reference proteome</keyword>
<protein>
    <recommendedName>
        <fullName evidence="1">Pleckstrin homology domain-containing family J member 1</fullName>
    </recommendedName>
</protein>
<dbReference type="InterPro" id="IPR011993">
    <property type="entry name" value="PH-like_dom_sf"/>
</dbReference>
<dbReference type="Pfam" id="PF00169">
    <property type="entry name" value="PH"/>
    <property type="match status" value="1"/>
</dbReference>
<dbReference type="GO" id="GO:0005802">
    <property type="term" value="C:trans-Golgi network"/>
    <property type="evidence" value="ECO:0007669"/>
    <property type="project" value="TreeGrafter"/>
</dbReference>
<dbReference type="InterPro" id="IPR045188">
    <property type="entry name" value="Boi1/Boi2-like"/>
</dbReference>
<dbReference type="EMBL" id="JAQQBS010000001">
    <property type="protein sequence ID" value="KAK0178294.1"/>
    <property type="molecule type" value="Genomic_DNA"/>
</dbReference>
<dbReference type="Proteomes" id="UP001168990">
    <property type="component" value="Unassembled WGS sequence"/>
</dbReference>
<organism evidence="3 4">
    <name type="scientific">Microctonus aethiopoides</name>
    <dbReference type="NCBI Taxonomy" id="144406"/>
    <lineage>
        <taxon>Eukaryota</taxon>
        <taxon>Metazoa</taxon>
        <taxon>Ecdysozoa</taxon>
        <taxon>Arthropoda</taxon>
        <taxon>Hexapoda</taxon>
        <taxon>Insecta</taxon>
        <taxon>Pterygota</taxon>
        <taxon>Neoptera</taxon>
        <taxon>Endopterygota</taxon>
        <taxon>Hymenoptera</taxon>
        <taxon>Apocrita</taxon>
        <taxon>Ichneumonoidea</taxon>
        <taxon>Braconidae</taxon>
        <taxon>Euphorinae</taxon>
        <taxon>Microctonus</taxon>
    </lineage>
</organism>
<evidence type="ECO:0000313" key="3">
    <source>
        <dbReference type="EMBL" id="KAK0178294.1"/>
    </source>
</evidence>
<name>A0AA39FZZ9_9HYME</name>
<feature type="domain" description="PH" evidence="2">
    <location>
        <begin position="15"/>
        <end position="117"/>
    </location>
</feature>
<dbReference type="GO" id="GO:0055037">
    <property type="term" value="C:recycling endosome"/>
    <property type="evidence" value="ECO:0007669"/>
    <property type="project" value="TreeGrafter"/>
</dbReference>
<sequence length="188" mass="21826">MKYNERELIDASRGIGQLEGRLNHKRSQKSVFKERWFKLKSNLLFYFNITELGQVDEKQPAGLIILENYSINTDVASEGAFAFSIVFRDELEKRHVLTGRSENQVEQWVNALRQASYEHWRSKLIMLQEDLCKKTGNDPLLMFPRNRGVVRDEAWKSGSTFRSHIKSFTTPSSVSTVNNKETNLIELL</sequence>
<dbReference type="InterPro" id="IPR001849">
    <property type="entry name" value="PH_domain"/>
</dbReference>
<reference evidence="3" key="2">
    <citation type="submission" date="2023-03" db="EMBL/GenBank/DDBJ databases">
        <authorList>
            <person name="Inwood S.N."/>
            <person name="Skelly J.G."/>
            <person name="Guhlin J."/>
            <person name="Harrop T.W.R."/>
            <person name="Goldson S.G."/>
            <person name="Dearden P.K."/>
        </authorList>
    </citation>
    <scope>NUCLEOTIDE SEQUENCE</scope>
    <source>
        <strain evidence="3">Irish</strain>
        <tissue evidence="3">Whole body</tissue>
    </source>
</reference>
<dbReference type="GO" id="GO:0042147">
    <property type="term" value="P:retrograde transport, endosome to Golgi"/>
    <property type="evidence" value="ECO:0007669"/>
    <property type="project" value="TreeGrafter"/>
</dbReference>
<dbReference type="CDD" id="cd13258">
    <property type="entry name" value="PH_PLEKHJ1"/>
    <property type="match status" value="1"/>
</dbReference>
<dbReference type="SUPFAM" id="SSF50729">
    <property type="entry name" value="PH domain-like"/>
    <property type="match status" value="1"/>
</dbReference>
<dbReference type="PROSITE" id="PS50003">
    <property type="entry name" value="PH_DOMAIN"/>
    <property type="match status" value="1"/>
</dbReference>
<dbReference type="GO" id="GO:0007032">
    <property type="term" value="P:endosome organization"/>
    <property type="evidence" value="ECO:0007669"/>
    <property type="project" value="TreeGrafter"/>
</dbReference>
<dbReference type="GO" id="GO:0005769">
    <property type="term" value="C:early endosome"/>
    <property type="evidence" value="ECO:0007669"/>
    <property type="project" value="TreeGrafter"/>
</dbReference>
<dbReference type="Gene3D" id="2.30.29.30">
    <property type="entry name" value="Pleckstrin-homology domain (PH domain)/Phosphotyrosine-binding domain (PTB)"/>
    <property type="match status" value="1"/>
</dbReference>